<evidence type="ECO:0000256" key="1">
    <source>
        <dbReference type="ARBA" id="ARBA00004167"/>
    </source>
</evidence>
<dbReference type="STRING" id="1796646.A4V02_02825"/>
<dbReference type="RefSeq" id="WP_068960139.1">
    <property type="nucleotide sequence ID" value="NZ_CAJTAP010000002.1"/>
</dbReference>
<proteinExistence type="inferred from homology"/>
<dbReference type="Proteomes" id="UP000186351">
    <property type="component" value="Chromosome"/>
</dbReference>
<keyword evidence="8" id="KW-1185">Reference proteome</keyword>
<comment type="similarity">
    <text evidence="2">Belongs to the LemA family.</text>
</comment>
<sequence length="195" mass="21758">MTLKHRITAIATGMLCMAGLSSCNYNSLVDKQQTVDQQWAEVENQYQRRSDLIPNLVATVKGYATHEEKTLTEVTQARANATAVNINADELTEENLQRFTEAQNQLTGALKSLLAVSEAYPDLKANENFRDLQVQLEGTENRISVARGRYTEAVKDYNTAIKKFPTTIYAGWFGFTPKPQFKATEGAQTAPTVEF</sequence>
<keyword evidence="4" id="KW-1133">Transmembrane helix</keyword>
<dbReference type="Gene3D" id="1.20.1440.20">
    <property type="entry name" value="LemA-like domain"/>
    <property type="match status" value="1"/>
</dbReference>
<evidence type="ECO:0000256" key="4">
    <source>
        <dbReference type="ARBA" id="ARBA00022989"/>
    </source>
</evidence>
<keyword evidence="3" id="KW-0812">Transmembrane</keyword>
<dbReference type="PROSITE" id="PS51257">
    <property type="entry name" value="PROKAR_LIPOPROTEIN"/>
    <property type="match status" value="1"/>
</dbReference>
<dbReference type="InterPro" id="IPR023353">
    <property type="entry name" value="LemA-like_dom_sf"/>
</dbReference>
<dbReference type="InterPro" id="IPR007156">
    <property type="entry name" value="MamQ_LemA"/>
</dbReference>
<dbReference type="KEGG" id="pary:A4V02_02825"/>
<evidence type="ECO:0000313" key="9">
    <source>
        <dbReference type="Proteomes" id="UP000306630"/>
    </source>
</evidence>
<evidence type="ECO:0000256" key="5">
    <source>
        <dbReference type="ARBA" id="ARBA00023136"/>
    </source>
</evidence>
<dbReference type="EMBL" id="SRYD01000009">
    <property type="protein sequence ID" value="TGY75673.1"/>
    <property type="molecule type" value="Genomic_DNA"/>
</dbReference>
<dbReference type="GeneID" id="65535776"/>
<name>A0A1B1S7I8_9BACT</name>
<dbReference type="SUPFAM" id="SSF140478">
    <property type="entry name" value="LemA-like"/>
    <property type="match status" value="1"/>
</dbReference>
<dbReference type="Pfam" id="PF04011">
    <property type="entry name" value="LemA"/>
    <property type="match status" value="1"/>
</dbReference>
<comment type="subcellular location">
    <subcellularLocation>
        <location evidence="1">Membrane</location>
        <topology evidence="1">Single-pass membrane protein</topology>
    </subcellularLocation>
</comment>
<dbReference type="AlphaFoldDB" id="A0A1B1S7I8"/>
<accession>A0A1B1S7I8</accession>
<dbReference type="PANTHER" id="PTHR34478:SF2">
    <property type="entry name" value="MEMBRANE PROTEIN"/>
    <property type="match status" value="1"/>
</dbReference>
<dbReference type="GO" id="GO:0016020">
    <property type="term" value="C:membrane"/>
    <property type="evidence" value="ECO:0007669"/>
    <property type="project" value="UniProtKB-SubCell"/>
</dbReference>
<dbReference type="PANTHER" id="PTHR34478">
    <property type="entry name" value="PROTEIN LEMA"/>
    <property type="match status" value="1"/>
</dbReference>
<accession>A0A1Z2XE77</accession>
<evidence type="ECO:0000256" key="2">
    <source>
        <dbReference type="ARBA" id="ARBA00008854"/>
    </source>
</evidence>
<evidence type="ECO:0000313" key="6">
    <source>
        <dbReference type="EMBL" id="ANU62760.1"/>
    </source>
</evidence>
<organism evidence="6 8">
    <name type="scientific">Muribaculum intestinale</name>
    <dbReference type="NCBI Taxonomy" id="1796646"/>
    <lineage>
        <taxon>Bacteria</taxon>
        <taxon>Pseudomonadati</taxon>
        <taxon>Bacteroidota</taxon>
        <taxon>Bacteroidia</taxon>
        <taxon>Bacteroidales</taxon>
        <taxon>Muribaculaceae</taxon>
        <taxon>Muribaculum</taxon>
    </lineage>
</organism>
<dbReference type="Proteomes" id="UP000306630">
    <property type="component" value="Unassembled WGS sequence"/>
</dbReference>
<gene>
    <name evidence="6" type="ORF">A4V02_02825</name>
    <name evidence="7" type="ORF">E5333_03205</name>
</gene>
<protein>
    <submittedName>
        <fullName evidence="6">LemA family protein</fullName>
    </submittedName>
</protein>
<evidence type="ECO:0000313" key="7">
    <source>
        <dbReference type="EMBL" id="TGY75673.1"/>
    </source>
</evidence>
<evidence type="ECO:0000256" key="3">
    <source>
        <dbReference type="ARBA" id="ARBA00022692"/>
    </source>
</evidence>
<reference evidence="8" key="1">
    <citation type="submission" date="2016-04" db="EMBL/GenBank/DDBJ databases">
        <title>Complete Genome Sequences of Twelve Strains of a Stable Defined Moderately Diverse Mouse Microbiota 2 (sDMDMm2).</title>
        <authorList>
            <person name="Uchimura Y."/>
            <person name="Wyss M."/>
            <person name="Brugiroux S."/>
            <person name="Limenitakis J.P."/>
            <person name="Stecher B."/>
            <person name="McCoy K.D."/>
            <person name="Macpherson A.J."/>
        </authorList>
    </citation>
    <scope>NUCLEOTIDE SEQUENCE [LARGE SCALE GENOMIC DNA]</scope>
    <source>
        <strain evidence="8">YL27</strain>
    </source>
</reference>
<dbReference type="EMBL" id="CP015402">
    <property type="protein sequence ID" value="ANU62760.1"/>
    <property type="molecule type" value="Genomic_DNA"/>
</dbReference>
<reference evidence="6" key="2">
    <citation type="submission" date="2017-04" db="EMBL/GenBank/DDBJ databases">
        <title>Complete Genome Sequences of Twelve Strains of a Stable Defined Moderately Diverse Mouse Microbiota 2 (sDMDMm2).</title>
        <authorList>
            <person name="Uchimura Y."/>
            <person name="Wyss M."/>
            <person name="Brugiroux S."/>
            <person name="Limenitakis J.P."/>
            <person name="Stecher B."/>
            <person name="McCoy K.D."/>
            <person name="Macpherson A.J."/>
        </authorList>
    </citation>
    <scope>NUCLEOTIDE SEQUENCE</scope>
    <source>
        <strain evidence="6">YL27</strain>
    </source>
</reference>
<keyword evidence="5" id="KW-0472">Membrane</keyword>
<reference evidence="7 9" key="3">
    <citation type="submission" date="2019-04" db="EMBL/GenBank/DDBJ databases">
        <title>Microbes associate with the intestines of laboratory mice.</title>
        <authorList>
            <person name="Navarre W."/>
            <person name="Wong E."/>
            <person name="Huang K."/>
            <person name="Tropini C."/>
            <person name="Ng K."/>
            <person name="Yu B."/>
        </authorList>
    </citation>
    <scope>NUCLEOTIDE SEQUENCE [LARGE SCALE GENOMIC DNA]</scope>
    <source>
        <strain evidence="7 9">NM06_A21</strain>
    </source>
</reference>
<dbReference type="OrthoDB" id="9804152at2"/>
<evidence type="ECO:0000313" key="8">
    <source>
        <dbReference type="Proteomes" id="UP000186351"/>
    </source>
</evidence>